<evidence type="ECO:0000313" key="2">
    <source>
        <dbReference type="EMBL" id="SCG64013.1"/>
    </source>
</evidence>
<feature type="region of interest" description="Disordered" evidence="1">
    <location>
        <begin position="236"/>
        <end position="262"/>
    </location>
</feature>
<dbReference type="RefSeq" id="WP_091300884.1">
    <property type="nucleotide sequence ID" value="NZ_FMDN01000019.1"/>
</dbReference>
<dbReference type="STRING" id="47864.GA0070560_11976"/>
<dbReference type="EMBL" id="FMDN01000019">
    <property type="protein sequence ID" value="SCG64013.1"/>
    <property type="molecule type" value="Genomic_DNA"/>
</dbReference>
<accession>A0A1C5J0M1</accession>
<gene>
    <name evidence="2" type="ORF">GA0070560_11976</name>
</gene>
<sequence>MSSRARRQNPPPVKCSGTAKHTGKACKHWAVPGLTTCKHHGGLGGRAGKAVAEERAAGTITLAEMMANDPNRPVWEIILDSIRTVDVLARAARDDVAAGKVTTAEGIERVAGLARSAHAMAASAVATKALDIANQTARQWEDVMLDRVAALLLNWVGIPSGQAVTEAIKAALGGVDLNDPSPAPRPDGPPILALVTQAQAAALAPRLGLTAGDLTTWLARVADAVADGRPVPALPGGPVAALPPAPAPEPLAHASGTAEPAPVRDQVAEDIEHLEARPTPKRQAEAARLRQTHDRGLTLHGQAQVQAEEPEVVDAELIEPEPEPERQPSRIFDEERRIYVRNPKYVRRASGSSGVTTLGYRGGQPTMPATRLSY</sequence>
<dbReference type="Proteomes" id="UP000199408">
    <property type="component" value="Unassembled WGS sequence"/>
</dbReference>
<reference evidence="3" key="1">
    <citation type="submission" date="2016-06" db="EMBL/GenBank/DDBJ databases">
        <authorList>
            <person name="Varghese N."/>
        </authorList>
    </citation>
    <scope>NUCLEOTIDE SEQUENCE [LARGE SCALE GENOMIC DNA]</scope>
    <source>
        <strain evidence="3">DSM 43171</strain>
    </source>
</reference>
<feature type="region of interest" description="Disordered" evidence="1">
    <location>
        <begin position="1"/>
        <end position="20"/>
    </location>
</feature>
<dbReference type="AlphaFoldDB" id="A0A1C5J0M1"/>
<protein>
    <submittedName>
        <fullName evidence="2">Uncharacterized protein</fullName>
    </submittedName>
</protein>
<evidence type="ECO:0000313" key="3">
    <source>
        <dbReference type="Proteomes" id="UP000199408"/>
    </source>
</evidence>
<organism evidence="2 3">
    <name type="scientific">Micromonospora halophytica</name>
    <dbReference type="NCBI Taxonomy" id="47864"/>
    <lineage>
        <taxon>Bacteria</taxon>
        <taxon>Bacillati</taxon>
        <taxon>Actinomycetota</taxon>
        <taxon>Actinomycetes</taxon>
        <taxon>Micromonosporales</taxon>
        <taxon>Micromonosporaceae</taxon>
        <taxon>Micromonospora</taxon>
    </lineage>
</organism>
<feature type="region of interest" description="Disordered" evidence="1">
    <location>
        <begin position="349"/>
        <end position="374"/>
    </location>
</feature>
<proteinExistence type="predicted"/>
<keyword evidence="3" id="KW-1185">Reference proteome</keyword>
<dbReference type="OrthoDB" id="3624790at2"/>
<evidence type="ECO:0000256" key="1">
    <source>
        <dbReference type="SAM" id="MobiDB-lite"/>
    </source>
</evidence>
<name>A0A1C5J0M1_9ACTN</name>